<comment type="similarity">
    <text evidence="3">Belongs to the nitronate monooxygenase family. NMO class I subfamily.</text>
</comment>
<keyword evidence="13" id="KW-0223">Dioxygenase</keyword>
<keyword evidence="10" id="KW-0503">Monooxygenase</keyword>
<dbReference type="InterPro" id="IPR004136">
    <property type="entry name" value="NMO"/>
</dbReference>
<evidence type="ECO:0000256" key="2">
    <source>
        <dbReference type="ARBA" id="ARBA00003535"/>
    </source>
</evidence>
<dbReference type="SUPFAM" id="SSF51412">
    <property type="entry name" value="Inosine monophosphate dehydrogenase (IMPDH)"/>
    <property type="match status" value="1"/>
</dbReference>
<evidence type="ECO:0000313" key="14">
    <source>
        <dbReference type="Proteomes" id="UP000037326"/>
    </source>
</evidence>
<dbReference type="PATRIC" id="fig|582475.4.peg.373"/>
<evidence type="ECO:0000256" key="4">
    <source>
        <dbReference type="ARBA" id="ARBA00013457"/>
    </source>
</evidence>
<dbReference type="AlphaFoldDB" id="A0A0K9FBG2"/>
<evidence type="ECO:0000313" key="13">
    <source>
        <dbReference type="EMBL" id="KMY31538.1"/>
    </source>
</evidence>
<comment type="function">
    <text evidence="2">Nitronate monooxygenase that uses molecular oxygen to catalyze the oxidative denitrification of alkyl nitronates. Acts on propionate 3-nitronate (P3N), the presumed physiological substrate. Probably functions in the detoxification of P3N, a metabolic poison produced by plants and fungi as a defense mechanism.</text>
</comment>
<evidence type="ECO:0000256" key="12">
    <source>
        <dbReference type="ARBA" id="ARBA00049401"/>
    </source>
</evidence>
<dbReference type="Pfam" id="PF03060">
    <property type="entry name" value="NMO"/>
    <property type="match status" value="1"/>
</dbReference>
<evidence type="ECO:0000256" key="6">
    <source>
        <dbReference type="ARBA" id="ARBA00022630"/>
    </source>
</evidence>
<dbReference type="EMBL" id="LFXJ01000005">
    <property type="protein sequence ID" value="KMY31538.1"/>
    <property type="molecule type" value="Genomic_DNA"/>
</dbReference>
<evidence type="ECO:0000256" key="8">
    <source>
        <dbReference type="ARBA" id="ARBA00022741"/>
    </source>
</evidence>
<dbReference type="CDD" id="cd04730">
    <property type="entry name" value="NPD_like"/>
    <property type="match status" value="1"/>
</dbReference>
<dbReference type="Gene3D" id="3.20.20.70">
    <property type="entry name" value="Aldolase class I"/>
    <property type="match status" value="1"/>
</dbReference>
<dbReference type="GO" id="GO:0009636">
    <property type="term" value="P:response to toxic substance"/>
    <property type="evidence" value="ECO:0007669"/>
    <property type="project" value="UniProtKB-KW"/>
</dbReference>
<evidence type="ECO:0000256" key="3">
    <source>
        <dbReference type="ARBA" id="ARBA00009881"/>
    </source>
</evidence>
<organism evidence="13 14">
    <name type="scientific">Lysinibacillus xylanilyticus</name>
    <dbReference type="NCBI Taxonomy" id="582475"/>
    <lineage>
        <taxon>Bacteria</taxon>
        <taxon>Bacillati</taxon>
        <taxon>Bacillota</taxon>
        <taxon>Bacilli</taxon>
        <taxon>Bacillales</taxon>
        <taxon>Bacillaceae</taxon>
        <taxon>Lysinibacillus</taxon>
    </lineage>
</organism>
<gene>
    <name evidence="13" type="ORF">ACZ11_04750</name>
</gene>
<evidence type="ECO:0000256" key="7">
    <source>
        <dbReference type="ARBA" id="ARBA00022643"/>
    </source>
</evidence>
<evidence type="ECO:0000256" key="10">
    <source>
        <dbReference type="ARBA" id="ARBA00023033"/>
    </source>
</evidence>
<dbReference type="RefSeq" id="WP_049664167.1">
    <property type="nucleotide sequence ID" value="NZ_LFXJ01000005.1"/>
</dbReference>
<dbReference type="PANTHER" id="PTHR42747:SF3">
    <property type="entry name" value="NITRONATE MONOOXYGENASE-RELATED"/>
    <property type="match status" value="1"/>
</dbReference>
<reference evidence="14" key="1">
    <citation type="submission" date="2015-07" db="EMBL/GenBank/DDBJ databases">
        <authorList>
            <consortium name="Consortium for Microbial Forensics and Genomics (microFORGE)"/>
            <person name="Knight B.M."/>
            <person name="Roberts D.P."/>
            <person name="Lin D."/>
            <person name="Hari K."/>
            <person name="Fletcher J."/>
            <person name="Melcher U."/>
            <person name="Blagden T."/>
            <person name="Winegar R.A."/>
        </authorList>
    </citation>
    <scope>NUCLEOTIDE SEQUENCE [LARGE SCALE GENOMIC DNA]</scope>
    <source>
        <strain evidence="14">DSM 23493</strain>
    </source>
</reference>
<comment type="catalytic activity">
    <reaction evidence="12">
        <text>3 propionate 3-nitronate + 3 O2 + H2O = 3 3-oxopropanoate + 2 nitrate + nitrite + H2O2 + 3 H(+)</text>
        <dbReference type="Rhea" id="RHEA:57332"/>
        <dbReference type="ChEBI" id="CHEBI:15377"/>
        <dbReference type="ChEBI" id="CHEBI:15378"/>
        <dbReference type="ChEBI" id="CHEBI:15379"/>
        <dbReference type="ChEBI" id="CHEBI:16240"/>
        <dbReference type="ChEBI" id="CHEBI:16301"/>
        <dbReference type="ChEBI" id="CHEBI:17632"/>
        <dbReference type="ChEBI" id="CHEBI:33190"/>
        <dbReference type="ChEBI" id="CHEBI:136067"/>
    </reaction>
</comment>
<accession>A0A0K9FBG2</accession>
<evidence type="ECO:0000256" key="11">
    <source>
        <dbReference type="ARBA" id="ARBA00031155"/>
    </source>
</evidence>
<dbReference type="PANTHER" id="PTHR42747">
    <property type="entry name" value="NITRONATE MONOOXYGENASE-RELATED"/>
    <property type="match status" value="1"/>
</dbReference>
<dbReference type="GO" id="GO:0018580">
    <property type="term" value="F:nitronate monooxygenase activity"/>
    <property type="evidence" value="ECO:0007669"/>
    <property type="project" value="InterPro"/>
</dbReference>
<evidence type="ECO:0000256" key="9">
    <source>
        <dbReference type="ARBA" id="ARBA00023002"/>
    </source>
</evidence>
<protein>
    <recommendedName>
        <fullName evidence="4">Probable nitronate monooxygenase</fullName>
    </recommendedName>
    <alternativeName>
        <fullName evidence="11">Propionate 3-nitronate monooxygenase</fullName>
    </alternativeName>
</protein>
<evidence type="ECO:0000256" key="1">
    <source>
        <dbReference type="ARBA" id="ARBA00001917"/>
    </source>
</evidence>
<proteinExistence type="inferred from homology"/>
<dbReference type="OrthoDB" id="9778912at2"/>
<keyword evidence="8" id="KW-0547">Nucleotide-binding</keyword>
<keyword evidence="5" id="KW-0216">Detoxification</keyword>
<comment type="caution">
    <text evidence="13">The sequence shown here is derived from an EMBL/GenBank/DDBJ whole genome shotgun (WGS) entry which is preliminary data.</text>
</comment>
<dbReference type="FunFam" id="3.20.20.70:FF:000154">
    <property type="entry name" value="Probable nitronate monooxygenase"/>
    <property type="match status" value="1"/>
</dbReference>
<keyword evidence="7" id="KW-0288">FMN</keyword>
<comment type="cofactor">
    <cofactor evidence="1">
        <name>FMN</name>
        <dbReference type="ChEBI" id="CHEBI:58210"/>
    </cofactor>
</comment>
<sequence length="335" mass="36173">MLQTIFKTTSPIIQAPMAGITTPKFVAACAQEGILGSIGAGYLDGEQTKNFIQEVKKLTKKPFAVNLFVQEEPRIDIDVLQKARMALQPFYDELGLSPVQSVTSKEVFEEQVQAVLDENVAICSFTFGIPSADVIDRLKDNNVYVIGTATTLEEAKRVEQAGMQAVVLQGGEAGGHRGSFTEPMQLIDLHDLLQQVVGQISIPIIAAGGIVTKEDVSNALAIGAQAVQIGTALLVADECEISPLYKNALLESKEQQTTITRAFSGKPARGLANGFTERMKDAVVAPYPLQNDLTTTIRKESAKQGKGDNLSMWMGEKSYLVNQSGTVKSIIEKLL</sequence>
<evidence type="ECO:0000256" key="5">
    <source>
        <dbReference type="ARBA" id="ARBA00022575"/>
    </source>
</evidence>
<keyword evidence="6" id="KW-0285">Flavoprotein</keyword>
<keyword evidence="9" id="KW-0560">Oxidoreductase</keyword>
<dbReference type="GO" id="GO:0051213">
    <property type="term" value="F:dioxygenase activity"/>
    <property type="evidence" value="ECO:0007669"/>
    <property type="project" value="UniProtKB-KW"/>
</dbReference>
<name>A0A0K9FBG2_9BACI</name>
<dbReference type="GO" id="GO:0000166">
    <property type="term" value="F:nucleotide binding"/>
    <property type="evidence" value="ECO:0007669"/>
    <property type="project" value="UniProtKB-KW"/>
</dbReference>
<dbReference type="Proteomes" id="UP000037326">
    <property type="component" value="Unassembled WGS sequence"/>
</dbReference>
<dbReference type="GeneID" id="96597606"/>
<dbReference type="InterPro" id="IPR013785">
    <property type="entry name" value="Aldolase_TIM"/>
</dbReference>